<accession>H5XUD7</accession>
<reference evidence="3 4" key="1">
    <citation type="submission" date="2011-11" db="EMBL/GenBank/DDBJ databases">
        <title>The Noncontiguous Finished genome of Desulfosporosinus youngiae DSM 17734.</title>
        <authorList>
            <consortium name="US DOE Joint Genome Institute (JGI-PGF)"/>
            <person name="Lucas S."/>
            <person name="Han J."/>
            <person name="Lapidus A."/>
            <person name="Cheng J.-F."/>
            <person name="Goodwin L."/>
            <person name="Pitluck S."/>
            <person name="Peters L."/>
            <person name="Ovchinnikova G."/>
            <person name="Lu M."/>
            <person name="Land M.L."/>
            <person name="Hauser L."/>
            <person name="Pester M."/>
            <person name="Spring S."/>
            <person name="Ollivier B."/>
            <person name="Rattei T."/>
            <person name="Klenk H.-P."/>
            <person name="Wagner M."/>
            <person name="Loy A."/>
            <person name="Woyke T.J."/>
        </authorList>
    </citation>
    <scope>NUCLEOTIDE SEQUENCE [LARGE SCALE GENOMIC DNA]</scope>
    <source>
        <strain evidence="3 4">DSM 17734</strain>
    </source>
</reference>
<keyword evidence="3" id="KW-0808">Transferase</keyword>
<name>H5XUD7_9FIRM</name>
<dbReference type="InterPro" id="IPR028098">
    <property type="entry name" value="Glyco_trans_4-like_N"/>
</dbReference>
<dbReference type="PANTHER" id="PTHR12526:SF630">
    <property type="entry name" value="GLYCOSYLTRANSFERASE"/>
    <property type="match status" value="1"/>
</dbReference>
<feature type="domain" description="Glycosyltransferase subfamily 4-like N-terminal" evidence="2">
    <location>
        <begin position="14"/>
        <end position="175"/>
    </location>
</feature>
<dbReference type="PANTHER" id="PTHR12526">
    <property type="entry name" value="GLYCOSYLTRANSFERASE"/>
    <property type="match status" value="1"/>
</dbReference>
<evidence type="ECO:0000259" key="1">
    <source>
        <dbReference type="Pfam" id="PF00534"/>
    </source>
</evidence>
<dbReference type="Pfam" id="PF00534">
    <property type="entry name" value="Glycos_transf_1"/>
    <property type="match status" value="1"/>
</dbReference>
<proteinExistence type="predicted"/>
<sequence length="401" mass="45895">MKKIGLYVPNLSNGGAERVVSRLSYILSNYYEVFIILNEDVVNYDVFCKIINIDIPAQSNLFKKVFLPFRRAKKLKKIKQTHKMESVISFLTNANIVNVLSITQNTSTILSVRNFSELEKNQSNLSKVKDIIMKLLYQRADCVVPVSLALEKSLIENYNIPRHKIKTIYNPYDIDEINALSKTTIESIEHKHFLNTGKVFITVGRLTYQKGHWHLLKAFSMLPDDCQAKLLIIGTGENQSKIERLIKTLNIEGKVLLAGYQKNPFQYISKCYAYVLTSLFEGFPNAMVEAMACQCPVIAADCKSGPREILFEGGDLNKEIKQIECADYGILVPKLSMEDNWSEELENDSDRLLSKAMKMMIDNEALRNELGKKGQKRARLFNYQVCLERYIKGIENARSKY</sequence>
<evidence type="ECO:0000313" key="3">
    <source>
        <dbReference type="EMBL" id="EHQ89373.1"/>
    </source>
</evidence>
<dbReference type="CDD" id="cd03811">
    <property type="entry name" value="GT4_GT28_WabH-like"/>
    <property type="match status" value="1"/>
</dbReference>
<dbReference type="RefSeq" id="WP_007783014.1">
    <property type="nucleotide sequence ID" value="NZ_CM001441.1"/>
</dbReference>
<dbReference type="HOGENOM" id="CLU_009583_0_0_9"/>
<dbReference type="eggNOG" id="COG0438">
    <property type="taxonomic scope" value="Bacteria"/>
</dbReference>
<protein>
    <submittedName>
        <fullName evidence="3">Glycosyltransferase</fullName>
    </submittedName>
</protein>
<dbReference type="Proteomes" id="UP000005104">
    <property type="component" value="Chromosome"/>
</dbReference>
<evidence type="ECO:0000259" key="2">
    <source>
        <dbReference type="Pfam" id="PF13439"/>
    </source>
</evidence>
<dbReference type="InterPro" id="IPR001296">
    <property type="entry name" value="Glyco_trans_1"/>
</dbReference>
<gene>
    <name evidence="3" type="ORF">DesyoDRAFT_2290</name>
</gene>
<evidence type="ECO:0000313" key="4">
    <source>
        <dbReference type="Proteomes" id="UP000005104"/>
    </source>
</evidence>
<dbReference type="GO" id="GO:0016757">
    <property type="term" value="F:glycosyltransferase activity"/>
    <property type="evidence" value="ECO:0007669"/>
    <property type="project" value="InterPro"/>
</dbReference>
<dbReference type="EMBL" id="CM001441">
    <property type="protein sequence ID" value="EHQ89373.1"/>
    <property type="molecule type" value="Genomic_DNA"/>
</dbReference>
<dbReference type="SUPFAM" id="SSF53756">
    <property type="entry name" value="UDP-Glycosyltransferase/glycogen phosphorylase"/>
    <property type="match status" value="1"/>
</dbReference>
<dbReference type="OrthoDB" id="9762705at2"/>
<dbReference type="STRING" id="768710.DesyoDRAFT_2290"/>
<keyword evidence="4" id="KW-1185">Reference proteome</keyword>
<dbReference type="Pfam" id="PF13439">
    <property type="entry name" value="Glyco_transf_4"/>
    <property type="match status" value="1"/>
</dbReference>
<feature type="domain" description="Glycosyl transferase family 1" evidence="1">
    <location>
        <begin position="191"/>
        <end position="312"/>
    </location>
</feature>
<dbReference type="Gene3D" id="3.40.50.2000">
    <property type="entry name" value="Glycogen Phosphorylase B"/>
    <property type="match status" value="2"/>
</dbReference>
<organism evidence="3 4">
    <name type="scientific">Desulfosporosinus youngiae DSM 17734</name>
    <dbReference type="NCBI Taxonomy" id="768710"/>
    <lineage>
        <taxon>Bacteria</taxon>
        <taxon>Bacillati</taxon>
        <taxon>Bacillota</taxon>
        <taxon>Clostridia</taxon>
        <taxon>Eubacteriales</taxon>
        <taxon>Desulfitobacteriaceae</taxon>
        <taxon>Desulfosporosinus</taxon>
    </lineage>
</organism>
<dbReference type="AlphaFoldDB" id="H5XUD7"/>